<keyword evidence="6 14" id="KW-0808">Transferase</keyword>
<keyword evidence="7 14" id="KW-0812">Transmembrane</keyword>
<feature type="transmembrane region" description="Helical" evidence="14">
    <location>
        <begin position="584"/>
        <end position="607"/>
    </location>
</feature>
<evidence type="ECO:0000256" key="14">
    <source>
        <dbReference type="RuleBase" id="RU367138"/>
    </source>
</evidence>
<dbReference type="InterPro" id="IPR017852">
    <property type="entry name" value="GPI_EtnP_transferase_1_C"/>
</dbReference>
<dbReference type="InterPro" id="IPR017850">
    <property type="entry name" value="Alkaline_phosphatase_core_sf"/>
</dbReference>
<comment type="pathway">
    <text evidence="2 14">Glycolipid biosynthesis; glycosylphosphatidylinositol-anchor biosynthesis.</text>
</comment>
<dbReference type="GO" id="GO:0006506">
    <property type="term" value="P:GPI anchor biosynthetic process"/>
    <property type="evidence" value="ECO:0007669"/>
    <property type="project" value="UniProtKB-UniPathway"/>
</dbReference>
<dbReference type="PANTHER" id="PTHR12250">
    <property type="entry name" value="PHOSPHATIDYLINOSITOL GLYCAN, CLASS N"/>
    <property type="match status" value="1"/>
</dbReference>
<comment type="similarity">
    <text evidence="3 14">Belongs to the PIGG/PIGN/PIGO family. PIGN subfamily.</text>
</comment>
<evidence type="ECO:0000256" key="1">
    <source>
        <dbReference type="ARBA" id="ARBA00004477"/>
    </source>
</evidence>
<organism evidence="17 18">
    <name type="scientific">Hyphopichia burtonii NRRL Y-1933</name>
    <dbReference type="NCBI Taxonomy" id="984485"/>
    <lineage>
        <taxon>Eukaryota</taxon>
        <taxon>Fungi</taxon>
        <taxon>Dikarya</taxon>
        <taxon>Ascomycota</taxon>
        <taxon>Saccharomycotina</taxon>
        <taxon>Pichiomycetes</taxon>
        <taxon>Debaryomycetaceae</taxon>
        <taxon>Hyphopichia</taxon>
    </lineage>
</organism>
<dbReference type="GO" id="GO:0071555">
    <property type="term" value="P:cell wall organization"/>
    <property type="evidence" value="ECO:0007669"/>
    <property type="project" value="UniProtKB-KW"/>
</dbReference>
<evidence type="ECO:0000256" key="4">
    <source>
        <dbReference type="ARBA" id="ARBA00020831"/>
    </source>
</evidence>
<dbReference type="InterPro" id="IPR037671">
    <property type="entry name" value="PIGN_N"/>
</dbReference>
<keyword evidence="9 14" id="KW-1133">Transmembrane helix</keyword>
<feature type="transmembrane region" description="Helical" evidence="14">
    <location>
        <begin position="7"/>
        <end position="30"/>
    </location>
</feature>
<feature type="transmembrane region" description="Helical" evidence="14">
    <location>
        <begin position="619"/>
        <end position="637"/>
    </location>
</feature>
<evidence type="ECO:0000256" key="13">
    <source>
        <dbReference type="ARBA" id="ARBA00024850"/>
    </source>
</evidence>
<keyword evidence="12" id="KW-0961">Cell wall biogenesis/degradation</keyword>
<comment type="subcellular location">
    <subcellularLocation>
        <location evidence="1 14">Endoplasmic reticulum membrane</location>
        <topology evidence="1 14">Multi-pass membrane protein</topology>
    </subcellularLocation>
</comment>
<evidence type="ECO:0000313" key="18">
    <source>
        <dbReference type="Proteomes" id="UP000095085"/>
    </source>
</evidence>
<dbReference type="EMBL" id="KV454543">
    <property type="protein sequence ID" value="ODV65970.1"/>
    <property type="molecule type" value="Genomic_DNA"/>
</dbReference>
<comment type="function">
    <text evidence="13 14">Ethanolamine phosphate transferase involved in glycosylphosphatidylinositol-anchor biosynthesis. Transfers ethanolamine phosphate to the first alpha-1,4-linked mannose of the glycosylphosphatidylinositol precursor of GPI-anchor.</text>
</comment>
<dbReference type="RefSeq" id="XP_020075037.1">
    <property type="nucleotide sequence ID" value="XM_020219805.1"/>
</dbReference>
<feature type="transmembrane region" description="Helical" evidence="14">
    <location>
        <begin position="531"/>
        <end position="548"/>
    </location>
</feature>
<dbReference type="Pfam" id="PF04987">
    <property type="entry name" value="PigN"/>
    <property type="match status" value="1"/>
</dbReference>
<dbReference type="CDD" id="cd16020">
    <property type="entry name" value="GPI_EPT_1"/>
    <property type="match status" value="1"/>
</dbReference>
<feature type="domain" description="GPI ethanolamine phosphate transferase 1 C-terminal" evidence="16">
    <location>
        <begin position="460"/>
        <end position="906"/>
    </location>
</feature>
<evidence type="ECO:0000256" key="9">
    <source>
        <dbReference type="ARBA" id="ARBA00022989"/>
    </source>
</evidence>
<protein>
    <recommendedName>
        <fullName evidence="4 14">GPI ethanolamine phosphate transferase 1</fullName>
        <ecNumber evidence="14">2.-.-.-</ecNumber>
    </recommendedName>
</protein>
<dbReference type="STRING" id="984485.A0A1E4RFE4"/>
<dbReference type="OrthoDB" id="2748310at2759"/>
<dbReference type="SUPFAM" id="SSF53649">
    <property type="entry name" value="Alkaline phosphatase-like"/>
    <property type="match status" value="1"/>
</dbReference>
<evidence type="ECO:0000256" key="8">
    <source>
        <dbReference type="ARBA" id="ARBA00022824"/>
    </source>
</evidence>
<feature type="region of interest" description="Disordered" evidence="15">
    <location>
        <begin position="954"/>
        <end position="982"/>
    </location>
</feature>
<dbReference type="Gene3D" id="3.40.720.10">
    <property type="entry name" value="Alkaline Phosphatase, subunit A"/>
    <property type="match status" value="1"/>
</dbReference>
<evidence type="ECO:0000256" key="6">
    <source>
        <dbReference type="ARBA" id="ARBA00022679"/>
    </source>
</evidence>
<feature type="transmembrane region" description="Helical" evidence="14">
    <location>
        <begin position="508"/>
        <end position="525"/>
    </location>
</feature>
<dbReference type="InterPro" id="IPR007070">
    <property type="entry name" value="GPI_EtnP_transferase_1"/>
</dbReference>
<dbReference type="InterPro" id="IPR002591">
    <property type="entry name" value="Phosphodiest/P_Trfase"/>
</dbReference>
<evidence type="ECO:0000256" key="3">
    <source>
        <dbReference type="ARBA" id="ARBA00008400"/>
    </source>
</evidence>
<evidence type="ECO:0000256" key="12">
    <source>
        <dbReference type="ARBA" id="ARBA00023316"/>
    </source>
</evidence>
<dbReference type="AlphaFoldDB" id="A0A1E4RFE4"/>
<keyword evidence="5 14" id="KW-0337">GPI-anchor biosynthesis</keyword>
<dbReference type="PANTHER" id="PTHR12250:SF0">
    <property type="entry name" value="GPI ETHANOLAMINE PHOSPHATE TRANSFERASE 1"/>
    <property type="match status" value="1"/>
</dbReference>
<dbReference type="GO" id="GO:0015867">
    <property type="term" value="P:ATP transport"/>
    <property type="evidence" value="ECO:0007669"/>
    <property type="project" value="EnsemblFungi"/>
</dbReference>
<accession>A0A1E4RFE4</accession>
<dbReference type="UniPathway" id="UPA00196"/>
<feature type="compositionally biased region" description="Polar residues" evidence="15">
    <location>
        <begin position="954"/>
        <end position="964"/>
    </location>
</feature>
<evidence type="ECO:0000313" key="17">
    <source>
        <dbReference type="EMBL" id="ODV65970.1"/>
    </source>
</evidence>
<sequence>MNRSRQLLLFVGLLFHFFYLWSIFDIYFVLPLVHGMDNHKSTDSPPAKRLFLIVGDGLRADKTFQKLHHPRTGEYGYLAPYLRSLVEEEATWGISNTRMPTESRPGHVAMIAGFYEDVSAVTKGWKENPVDFDSFFNQSTHTYSFGSPDILPMFAYGDNVVPGRIDVCMYGHEFEDFTQSSIELDSFVFNHLYGLMDELKSNDTLRDELHQDGNVFFLHLLGPDTAGHAYRPYSAEYYDNIQYIDNQLSKLIPKIHEFFGDEETAFVFTADHGMSDFGSHGDGHPDNTRTPLIAWGAGVNKPVSASAEDKKAQDPVLSGYESTYFDTWGFDHLVRNDVNQADIASLMAYLIGANYPANSVGELPLNYINGDSITKVKALYENALAIVEQYLVKESEVYDHQFKFKPFDPFINKPIKDSKNQIEALIFSLENHQISAKDKEFQISKAIELSEQLMKGALDGLTYLQTYNWLLLRTIVTFGFFGWIIFSFNLFLKLFILHDVPEQPLSKPLLGFFTILGGLINYLLIYQASPFNYYMYAAFPLFFWYIILNEFNILIRGINEFLYGISIPTRLFILASFLGMYEGIVYGFFERFMFSIIFVLVGLYPVVLNNPNIKSLTKLSWFISCSVMTIFTNLDPIKTESLWQINTGTIIAFSVGVWGSRKVFASKKPLHPFNKSLIIIQLALSVVMVYCTNVSVLSLQARNGLPLHSQVLGWVTFVISVVVIPILYTFHPSKDYQLRLLIIYLTFIPTFIILTISFELLFYVGFSLVLLQWLNIEQSLKFSKQEILKAKESQHRLPKGYWLQVIRITIIGFFFLQYAFFGTGNVSSISSFSLDSVYRLIPIFDPFSMGALLMLKLLVPYLLLSTCLGIMNYQLEIRKFTISSLIISTSDFLSLNFFFLVRTEGSWLDIGVSISNYVLAILSSLFMLILELISSLVLHGVEFEEALEREDNLPVTSSVSGSNFNDDDAPISSRIRRRTQKS</sequence>
<dbReference type="Pfam" id="PF01663">
    <property type="entry name" value="Phosphodiest"/>
    <property type="match status" value="1"/>
</dbReference>
<dbReference type="FunFam" id="3.40.720.10:FF:000015">
    <property type="entry name" value="GPI ethanolamine phosphate transferase 1"/>
    <property type="match status" value="1"/>
</dbReference>
<evidence type="ECO:0000256" key="5">
    <source>
        <dbReference type="ARBA" id="ARBA00022502"/>
    </source>
</evidence>
<feature type="transmembrane region" description="Helical" evidence="14">
    <location>
        <begin position="880"/>
        <end position="901"/>
    </location>
</feature>
<dbReference type="EC" id="2.-.-.-" evidence="14"/>
<dbReference type="Proteomes" id="UP000095085">
    <property type="component" value="Unassembled WGS sequence"/>
</dbReference>
<feature type="transmembrane region" description="Helical" evidence="14">
    <location>
        <begin position="907"/>
        <end position="930"/>
    </location>
</feature>
<proteinExistence type="inferred from homology"/>
<evidence type="ECO:0000256" key="10">
    <source>
        <dbReference type="ARBA" id="ARBA00023136"/>
    </source>
</evidence>
<evidence type="ECO:0000256" key="7">
    <source>
        <dbReference type="ARBA" id="ARBA00022692"/>
    </source>
</evidence>
<feature type="transmembrane region" description="Helical" evidence="14">
    <location>
        <begin position="711"/>
        <end position="730"/>
    </location>
</feature>
<keyword evidence="11" id="KW-0325">Glycoprotein</keyword>
<feature type="transmembrane region" description="Helical" evidence="14">
    <location>
        <begin position="560"/>
        <end position="578"/>
    </location>
</feature>
<feature type="transmembrane region" description="Helical" evidence="14">
    <location>
        <begin position="737"/>
        <end position="754"/>
    </location>
</feature>
<dbReference type="GO" id="GO:0000324">
    <property type="term" value="C:fungal-type vacuole"/>
    <property type="evidence" value="ECO:0007669"/>
    <property type="project" value="EnsemblFungi"/>
</dbReference>
<dbReference type="GO" id="GO:0051377">
    <property type="term" value="F:mannose-ethanolamine phosphotransferase activity"/>
    <property type="evidence" value="ECO:0007669"/>
    <property type="project" value="UniProtKB-UniRule"/>
</dbReference>
<keyword evidence="8 14" id="KW-0256">Endoplasmic reticulum</keyword>
<name>A0A1E4RFE4_9ASCO</name>
<keyword evidence="18" id="KW-1185">Reference proteome</keyword>
<evidence type="ECO:0000256" key="2">
    <source>
        <dbReference type="ARBA" id="ARBA00004687"/>
    </source>
</evidence>
<dbReference type="GeneID" id="30994355"/>
<feature type="transmembrane region" description="Helical" evidence="14">
    <location>
        <begin position="470"/>
        <end position="496"/>
    </location>
</feature>
<evidence type="ECO:0000259" key="16">
    <source>
        <dbReference type="Pfam" id="PF04987"/>
    </source>
</evidence>
<evidence type="ECO:0000256" key="15">
    <source>
        <dbReference type="SAM" id="MobiDB-lite"/>
    </source>
</evidence>
<dbReference type="GO" id="GO:0009277">
    <property type="term" value="C:fungal-type cell wall"/>
    <property type="evidence" value="ECO:0007669"/>
    <property type="project" value="EnsemblFungi"/>
</dbReference>
<dbReference type="GO" id="GO:0005789">
    <property type="term" value="C:endoplasmic reticulum membrane"/>
    <property type="evidence" value="ECO:0007669"/>
    <property type="project" value="UniProtKB-SubCell"/>
</dbReference>
<reference evidence="18" key="1">
    <citation type="submission" date="2016-05" db="EMBL/GenBank/DDBJ databases">
        <title>Comparative genomics of biotechnologically important yeasts.</title>
        <authorList>
            <consortium name="DOE Joint Genome Institute"/>
            <person name="Riley R."/>
            <person name="Haridas S."/>
            <person name="Wolfe K.H."/>
            <person name="Lopes M.R."/>
            <person name="Hittinger C.T."/>
            <person name="Goker M."/>
            <person name="Salamov A."/>
            <person name="Wisecaver J."/>
            <person name="Long T.M."/>
            <person name="Aerts A.L."/>
            <person name="Barry K."/>
            <person name="Choi C."/>
            <person name="Clum A."/>
            <person name="Coughlan A.Y."/>
            <person name="Deshpande S."/>
            <person name="Douglass A.P."/>
            <person name="Hanson S.J."/>
            <person name="Klenk H.-P."/>
            <person name="Labutti K."/>
            <person name="Lapidus A."/>
            <person name="Lindquist E."/>
            <person name="Lipzen A."/>
            <person name="Meier-Kolthoff J.P."/>
            <person name="Ohm R.A."/>
            <person name="Otillar R.P."/>
            <person name="Pangilinan J."/>
            <person name="Peng Y."/>
            <person name="Rokas A."/>
            <person name="Rosa C.A."/>
            <person name="Scheuner C."/>
            <person name="Sibirny A.A."/>
            <person name="Slot J.C."/>
            <person name="Stielow J.B."/>
            <person name="Sun H."/>
            <person name="Kurtzman C.P."/>
            <person name="Blackwell M."/>
            <person name="Grigoriev I.V."/>
            <person name="Jeffries T.W."/>
        </authorList>
    </citation>
    <scope>NUCLEOTIDE SEQUENCE [LARGE SCALE GENOMIC DNA]</scope>
    <source>
        <strain evidence="18">NRRL Y-1933</strain>
    </source>
</reference>
<keyword evidence="10 14" id="KW-0472">Membrane</keyword>
<evidence type="ECO:0000256" key="11">
    <source>
        <dbReference type="ARBA" id="ARBA00023180"/>
    </source>
</evidence>
<feature type="transmembrane region" description="Helical" evidence="14">
    <location>
        <begin position="801"/>
        <end position="820"/>
    </location>
</feature>
<feature type="transmembrane region" description="Helical" evidence="14">
    <location>
        <begin position="676"/>
        <end position="699"/>
    </location>
</feature>
<gene>
    <name evidence="17" type="ORF">HYPBUDRAFT_142010</name>
</gene>